<evidence type="ECO:0000259" key="1">
    <source>
        <dbReference type="Pfam" id="PF20231"/>
    </source>
</evidence>
<reference evidence="2" key="1">
    <citation type="submission" date="2020-04" db="EMBL/GenBank/DDBJ databases">
        <authorList>
            <person name="Alioto T."/>
            <person name="Alioto T."/>
            <person name="Gomez Garrido J."/>
        </authorList>
    </citation>
    <scope>NUCLEOTIDE SEQUENCE</scope>
    <source>
        <strain evidence="2">A484AB</strain>
    </source>
</reference>
<dbReference type="AlphaFoldDB" id="A0A6S7G922"/>
<dbReference type="Pfam" id="PF20231">
    <property type="entry name" value="DUF6589"/>
    <property type="match status" value="1"/>
</dbReference>
<comment type="caution">
    <text evidence="2">The sequence shown here is derived from an EMBL/GenBank/DDBJ whole genome shotgun (WGS) entry which is preliminary data.</text>
</comment>
<dbReference type="InterPro" id="IPR046496">
    <property type="entry name" value="DUF6589"/>
</dbReference>
<dbReference type="EMBL" id="CACRXK020000883">
    <property type="protein sequence ID" value="CAB3985532.1"/>
    <property type="molecule type" value="Genomic_DNA"/>
</dbReference>
<feature type="domain" description="DUF6589" evidence="1">
    <location>
        <begin position="476"/>
        <end position="906"/>
    </location>
</feature>
<dbReference type="Proteomes" id="UP001152795">
    <property type="component" value="Unassembled WGS sequence"/>
</dbReference>
<proteinExistence type="predicted"/>
<sequence>MVERHRCFTCSLDTSKKVYIFGKSSIDFGDIIRSCLGVDVHSYSAQPGLFICKPFCYKKLIKFQRASDHLEEVRKEILESFQNREQPRIKQQIVEDADNCDENQTVLNRVAKSLKFGNTSAISPRSCLGLFNSPTIPIGNELPHIITAPKHLTSTPISEGNISRELADSPTVKLSVRYPSKTLNKTLCKSLKSIGKTLAHGNPSQIANAVMNCPTVKEYVLKKTLSLLNKEVISLCSKNSPSMLRKTSKADLEKFDLELLCNEWREKAPLFYSFLMTVSANKRTKGSLWFGSVAIAGSVLLKQKNEKMNATAAVLGIVMKSKSVESTICRLNKLKVTNSNSNILAKLDHLGENHDAVLIKSKDQITHDNKVLCTVAETCKQLSLTPGIKRNELSMALQEKRDLKKSVHPGFVISFDNIDIHVSRKNMTLKSQNKNFHWVNHQYIENRVSGAFLDSVGPKTHVKDIPVIKFLPSIGDQQKQRHNYIILTSRILVDYFDALEPLAEACVQHIPHKYTDEMSQKNKKAPLGIIFKDENVNQDMHSILKQFHSYLPRRADDKVDSQIFSGDQLTVERAVNVIASVANGLSEHDRLEGMNFQIGDWHAGVKLLSLIFARFFSGKSSNDISTMFADRTVINRRNVTADVSSSYRPNRDFLMIVFQSRVITAAMAALGMESKASLPTKIDFPPNLKELSKSEKLKYLHELSAKVVDTFVFKSNSSINYVIGSVLTQEERDALQQQQLTPDGRFPCRFSGCDKSFKYNGMSRKKHEASHNPPVMAEEPAISVSPCKPPPPSGESKEPDDAYNYNCALLADSYLFFNFLDAIKEGDGARLMRQYKYFMLFCKADGCHSTKYALECLYQFFLIHGELSPRDSERFIWNRSINNHGKKGYNIPLDEATEHSNNFVKQGY</sequence>
<gene>
    <name evidence="2" type="ORF">PACLA_8A083648</name>
</gene>
<dbReference type="OrthoDB" id="5952546at2759"/>
<evidence type="ECO:0000313" key="2">
    <source>
        <dbReference type="EMBL" id="CAB3985532.1"/>
    </source>
</evidence>
<protein>
    <recommendedName>
        <fullName evidence="1">DUF6589 domain-containing protein</fullName>
    </recommendedName>
</protein>
<evidence type="ECO:0000313" key="3">
    <source>
        <dbReference type="Proteomes" id="UP001152795"/>
    </source>
</evidence>
<organism evidence="2 3">
    <name type="scientific">Paramuricea clavata</name>
    <name type="common">Red gorgonian</name>
    <name type="synonym">Violescent sea-whip</name>
    <dbReference type="NCBI Taxonomy" id="317549"/>
    <lineage>
        <taxon>Eukaryota</taxon>
        <taxon>Metazoa</taxon>
        <taxon>Cnidaria</taxon>
        <taxon>Anthozoa</taxon>
        <taxon>Octocorallia</taxon>
        <taxon>Malacalcyonacea</taxon>
        <taxon>Plexauridae</taxon>
        <taxon>Paramuricea</taxon>
    </lineage>
</organism>
<accession>A0A6S7G922</accession>
<name>A0A6S7G922_PARCT</name>
<keyword evidence="3" id="KW-1185">Reference proteome</keyword>